<accession>A0A504YWZ9</accession>
<evidence type="ECO:0000256" key="2">
    <source>
        <dbReference type="SAM" id="MobiDB-lite"/>
    </source>
</evidence>
<comment type="caution">
    <text evidence="3">The sequence shown here is derived from an EMBL/GenBank/DDBJ whole genome shotgun (WGS) entry which is preliminary data.</text>
</comment>
<evidence type="ECO:0000313" key="3">
    <source>
        <dbReference type="EMBL" id="TPP64551.1"/>
    </source>
</evidence>
<organism evidence="3 4">
    <name type="scientific">Fasciola gigantica</name>
    <name type="common">Giant liver fluke</name>
    <dbReference type="NCBI Taxonomy" id="46835"/>
    <lineage>
        <taxon>Eukaryota</taxon>
        <taxon>Metazoa</taxon>
        <taxon>Spiralia</taxon>
        <taxon>Lophotrochozoa</taxon>
        <taxon>Platyhelminthes</taxon>
        <taxon>Trematoda</taxon>
        <taxon>Digenea</taxon>
        <taxon>Plagiorchiida</taxon>
        <taxon>Echinostomata</taxon>
        <taxon>Echinostomatoidea</taxon>
        <taxon>Fasciolidae</taxon>
        <taxon>Fasciola</taxon>
    </lineage>
</organism>
<name>A0A504YWZ9_FASGI</name>
<feature type="region of interest" description="Disordered" evidence="2">
    <location>
        <begin position="378"/>
        <end position="411"/>
    </location>
</feature>
<feature type="compositionally biased region" description="Basic and acidic residues" evidence="2">
    <location>
        <begin position="378"/>
        <end position="409"/>
    </location>
</feature>
<dbReference type="AlphaFoldDB" id="A0A504YWZ9"/>
<sequence length="602" mass="71364">MDPRYRFRHIKQINLEEVTKATEEFRLKSKDIEAKILALSEAREKIKNTQNMTHLVRIWKEERNFLRNEEQGASVSLRHPSHKWISDDKSIIKLSEMISQSEENFQNVVLKPLQALREDLRIWLQTSQNSHCVQPSEPVKRVINEMNQSLVQVEASLKEEEASCQKELPKLTLFDEEDQNTEMKSFSASDEATDITYPKEMGIPDEAWDWESPSEDFLTEMLAEFIKLDKLFFEKLEHFQSEYNILKRLNDDKWTAKELEKIEYFSEVFKRHGGLNRKKLCIDFLGRIMENRKPSEFERVLDKQLREKQLRERMHTIRRSWIKARDDLSVRIRAALLQATEMTEQKRLEAEQQRTQREICLILREQVRRWREEKAEMNELEEHERANKEAQEEATRNAERLKQEEERRATKAKVTAYKNMKVVLKQQAEQKEAVRLALLRDIHAKQARIDMARLLEVEKKRILEVQRKRILAKEGVELSRREREKRLESLREKVRPAVSKDHERAISETKSWRQRFGEHYQETQSEMDKTISQPIGRHEAPLNTFSDAQLYADRRTRLTAALHAAGVLDSNYARALLATISSTQPTRRDNVTSESMKEIFSN</sequence>
<evidence type="ECO:0000256" key="1">
    <source>
        <dbReference type="ARBA" id="ARBA00023054"/>
    </source>
</evidence>
<dbReference type="InterPro" id="IPR039902">
    <property type="entry name" value="CCDC148/CCDC112"/>
</dbReference>
<dbReference type="OrthoDB" id="448087at2759"/>
<gene>
    <name evidence="3" type="ORF">FGIG_04008</name>
</gene>
<reference evidence="3 4" key="1">
    <citation type="submission" date="2019-04" db="EMBL/GenBank/DDBJ databases">
        <title>Annotation for the trematode Fasciola gigantica.</title>
        <authorList>
            <person name="Choi Y.-J."/>
        </authorList>
    </citation>
    <scope>NUCLEOTIDE SEQUENCE [LARGE SCALE GENOMIC DNA]</scope>
    <source>
        <strain evidence="3">Uganda_cow_1</strain>
    </source>
</reference>
<dbReference type="PANTHER" id="PTHR21549:SF1">
    <property type="entry name" value="COILED-COIL DOMAIN-CONTAINING PROTEIN 148"/>
    <property type="match status" value="1"/>
</dbReference>
<keyword evidence="4" id="KW-1185">Reference proteome</keyword>
<dbReference type="PANTHER" id="PTHR21549">
    <property type="entry name" value="MUTATED IN BLADDER CANCER 1"/>
    <property type="match status" value="1"/>
</dbReference>
<dbReference type="Proteomes" id="UP000316759">
    <property type="component" value="Unassembled WGS sequence"/>
</dbReference>
<evidence type="ECO:0000313" key="4">
    <source>
        <dbReference type="Proteomes" id="UP000316759"/>
    </source>
</evidence>
<keyword evidence="1" id="KW-0175">Coiled coil</keyword>
<proteinExistence type="predicted"/>
<protein>
    <submittedName>
        <fullName evidence="3">Coiled-coil domain-containing protein</fullName>
    </submittedName>
</protein>
<dbReference type="EMBL" id="SUNJ01004287">
    <property type="protein sequence ID" value="TPP64551.1"/>
    <property type="molecule type" value="Genomic_DNA"/>
</dbReference>